<feature type="compositionally biased region" description="Basic and acidic residues" evidence="1">
    <location>
        <begin position="203"/>
        <end position="216"/>
    </location>
</feature>
<proteinExistence type="predicted"/>
<sequence>MFWRTYCMFEVKEIFPEKLQHISQADTSSQLKLSKQTLYFLHQSISERSTQDIIKDFPSYSNQKPSTPYLTFVYVNDNIHVYVGFISIVSTYSQRIMLLYFSFDKKSRAIRRLYSVLYGDTRYITNPVHILIKTKNIYMNGEQQKQHQSISNSLSTGPTTHSTQYSSQSRRQFHSRTETDVNSLSAFLLHINSFCGNQLTESKSLKRNHDSKEHLSSDTNESKNSTGKHY</sequence>
<name>A0A816CSK8_ADIRI</name>
<organism evidence="2 3">
    <name type="scientific">Adineta ricciae</name>
    <name type="common">Rotifer</name>
    <dbReference type="NCBI Taxonomy" id="249248"/>
    <lineage>
        <taxon>Eukaryota</taxon>
        <taxon>Metazoa</taxon>
        <taxon>Spiralia</taxon>
        <taxon>Gnathifera</taxon>
        <taxon>Rotifera</taxon>
        <taxon>Eurotatoria</taxon>
        <taxon>Bdelloidea</taxon>
        <taxon>Adinetida</taxon>
        <taxon>Adinetidae</taxon>
        <taxon>Adineta</taxon>
    </lineage>
</organism>
<dbReference type="Proteomes" id="UP000663828">
    <property type="component" value="Unassembled WGS sequence"/>
</dbReference>
<feature type="region of interest" description="Disordered" evidence="1">
    <location>
        <begin position="203"/>
        <end position="230"/>
    </location>
</feature>
<feature type="compositionally biased region" description="Polar residues" evidence="1">
    <location>
        <begin position="143"/>
        <end position="170"/>
    </location>
</feature>
<dbReference type="EMBL" id="CAJNOR010007836">
    <property type="protein sequence ID" value="CAF1624099.1"/>
    <property type="molecule type" value="Genomic_DNA"/>
</dbReference>
<evidence type="ECO:0000313" key="3">
    <source>
        <dbReference type="Proteomes" id="UP000663828"/>
    </source>
</evidence>
<feature type="region of interest" description="Disordered" evidence="1">
    <location>
        <begin position="143"/>
        <end position="175"/>
    </location>
</feature>
<reference evidence="2" key="1">
    <citation type="submission" date="2021-02" db="EMBL/GenBank/DDBJ databases">
        <authorList>
            <person name="Nowell W R."/>
        </authorList>
    </citation>
    <scope>NUCLEOTIDE SEQUENCE</scope>
</reference>
<evidence type="ECO:0000256" key="1">
    <source>
        <dbReference type="SAM" id="MobiDB-lite"/>
    </source>
</evidence>
<accession>A0A816CSK8</accession>
<protein>
    <submittedName>
        <fullName evidence="2">Uncharacterized protein</fullName>
    </submittedName>
</protein>
<dbReference type="AlphaFoldDB" id="A0A816CSK8"/>
<evidence type="ECO:0000313" key="2">
    <source>
        <dbReference type="EMBL" id="CAF1624099.1"/>
    </source>
</evidence>
<feature type="compositionally biased region" description="Polar residues" evidence="1">
    <location>
        <begin position="217"/>
        <end position="230"/>
    </location>
</feature>
<gene>
    <name evidence="2" type="ORF">XAT740_LOCUS50660</name>
</gene>
<keyword evidence="3" id="KW-1185">Reference proteome</keyword>
<comment type="caution">
    <text evidence="2">The sequence shown here is derived from an EMBL/GenBank/DDBJ whole genome shotgun (WGS) entry which is preliminary data.</text>
</comment>